<protein>
    <recommendedName>
        <fullName evidence="3">Reverse transcriptase domain-containing protein</fullName>
    </recommendedName>
</protein>
<proteinExistence type="predicted"/>
<evidence type="ECO:0000313" key="1">
    <source>
        <dbReference type="EnsemblMetazoa" id="XP_014255244.1"/>
    </source>
</evidence>
<dbReference type="AlphaFoldDB" id="A0A8I6RZ93"/>
<dbReference type="PANTHER" id="PTHR47027:SF20">
    <property type="entry name" value="REVERSE TRANSCRIPTASE-LIKE PROTEIN WITH RNA-DIRECTED DNA POLYMERASE DOMAIN"/>
    <property type="match status" value="1"/>
</dbReference>
<dbReference type="GeneID" id="106669906"/>
<accession>A0A8I6RZ93</accession>
<dbReference type="OrthoDB" id="6628575at2759"/>
<organism evidence="1 2">
    <name type="scientific">Cimex lectularius</name>
    <name type="common">Bed bug</name>
    <name type="synonym">Acanthia lectularia</name>
    <dbReference type="NCBI Taxonomy" id="79782"/>
    <lineage>
        <taxon>Eukaryota</taxon>
        <taxon>Metazoa</taxon>
        <taxon>Ecdysozoa</taxon>
        <taxon>Arthropoda</taxon>
        <taxon>Hexapoda</taxon>
        <taxon>Insecta</taxon>
        <taxon>Pterygota</taxon>
        <taxon>Neoptera</taxon>
        <taxon>Paraneoptera</taxon>
        <taxon>Hemiptera</taxon>
        <taxon>Heteroptera</taxon>
        <taxon>Panheteroptera</taxon>
        <taxon>Cimicomorpha</taxon>
        <taxon>Cimicidae</taxon>
        <taxon>Cimex</taxon>
    </lineage>
</organism>
<dbReference type="RefSeq" id="XP_014255244.1">
    <property type="nucleotide sequence ID" value="XM_014399758.1"/>
</dbReference>
<dbReference type="PANTHER" id="PTHR47027">
    <property type="entry name" value="REVERSE TRANSCRIPTASE DOMAIN-CONTAINING PROTEIN"/>
    <property type="match status" value="1"/>
</dbReference>
<reference evidence="1" key="1">
    <citation type="submission" date="2022-01" db="UniProtKB">
        <authorList>
            <consortium name="EnsemblMetazoa"/>
        </authorList>
    </citation>
    <scope>IDENTIFICATION</scope>
</reference>
<name>A0A8I6RZ93_CIMLE</name>
<keyword evidence="2" id="KW-1185">Reference proteome</keyword>
<sequence length="164" mass="18592">MVGVRVDEIAHLVCLLFADDVVLLADSYRESQRMLNVFSNYCCTNKLSVDVNKNKVLVFRRSPICKKLRTLYFELQPLQYVNSFTYLGIPLRCMGKFNLARNNALNKGMRALENIKEIVFKSKSNYPATKRKLFDSDVAASAYYAASLSRGAVGGFGQIENREN</sequence>
<dbReference type="EnsemblMetazoa" id="XM_014399758.1">
    <property type="protein sequence ID" value="XP_014255244.1"/>
    <property type="gene ID" value="LOC106669906"/>
</dbReference>
<evidence type="ECO:0000313" key="2">
    <source>
        <dbReference type="Proteomes" id="UP000494040"/>
    </source>
</evidence>
<evidence type="ECO:0008006" key="3">
    <source>
        <dbReference type="Google" id="ProtNLM"/>
    </source>
</evidence>
<dbReference type="Proteomes" id="UP000494040">
    <property type="component" value="Unassembled WGS sequence"/>
</dbReference>
<dbReference type="OMA" id="CPIESAH"/>
<dbReference type="KEGG" id="clec:106669906"/>